<dbReference type="AlphaFoldDB" id="A0A3M7RLB4"/>
<keyword evidence="2" id="KW-0862">Zinc</keyword>
<evidence type="ECO:0000256" key="1">
    <source>
        <dbReference type="ARBA" id="ARBA00022723"/>
    </source>
</evidence>
<dbReference type="GO" id="GO:0007200">
    <property type="term" value="P:phospholipase C-activating G protein-coupled receptor signaling pathway"/>
    <property type="evidence" value="ECO:0007669"/>
    <property type="project" value="TreeGrafter"/>
</dbReference>
<dbReference type="GO" id="GO:0005829">
    <property type="term" value="C:cytosol"/>
    <property type="evidence" value="ECO:0007669"/>
    <property type="project" value="TreeGrafter"/>
</dbReference>
<evidence type="ECO:0000256" key="2">
    <source>
        <dbReference type="ARBA" id="ARBA00022833"/>
    </source>
</evidence>
<proteinExistence type="predicted"/>
<dbReference type="PROSITE" id="PS00479">
    <property type="entry name" value="ZF_DAG_PE_1"/>
    <property type="match status" value="1"/>
</dbReference>
<sequence length="149" mass="17157">MQSNNSNANLNGMSANATSNYNQTNLIRKRRDAVRLLKVHHSNGHEFIAKFFSQPTFCSFCGEFLWGFGKQGYQCRLCACVVHNRCYEKILTKCSINLNSKDSENQEKRFNIDVPHNFREKNYFTPTFCEHCGQLLVGLFKQGLKCTSK</sequence>
<dbReference type="GO" id="GO:0035556">
    <property type="term" value="P:intracellular signal transduction"/>
    <property type="evidence" value="ECO:0007669"/>
    <property type="project" value="TreeGrafter"/>
</dbReference>
<keyword evidence="4" id="KW-0418">Kinase</keyword>
<dbReference type="CDD" id="cd20834">
    <property type="entry name" value="C1_nPKC_theta-like_rpt1"/>
    <property type="match status" value="1"/>
</dbReference>
<dbReference type="Pfam" id="PF00130">
    <property type="entry name" value="C1_1"/>
    <property type="match status" value="2"/>
</dbReference>
<dbReference type="EMBL" id="REGN01003138">
    <property type="protein sequence ID" value="RNA24356.1"/>
    <property type="molecule type" value="Genomic_DNA"/>
</dbReference>
<accession>A0A3M7RLB4</accession>
<dbReference type="OrthoDB" id="63267at2759"/>
<feature type="domain" description="Phorbol-ester/DAG-type" evidence="3">
    <location>
        <begin position="44"/>
        <end position="94"/>
    </location>
</feature>
<dbReference type="FunFam" id="3.30.60.20:FF:000008">
    <property type="entry name" value="Protein kinase C theta"/>
    <property type="match status" value="1"/>
</dbReference>
<keyword evidence="1" id="KW-0479">Metal-binding</keyword>
<dbReference type="Proteomes" id="UP000276133">
    <property type="component" value="Unassembled WGS sequence"/>
</dbReference>
<dbReference type="GO" id="GO:0004674">
    <property type="term" value="F:protein serine/threonine kinase activity"/>
    <property type="evidence" value="ECO:0007669"/>
    <property type="project" value="UniProtKB-KW"/>
</dbReference>
<gene>
    <name evidence="4" type="ORF">BpHYR1_033423</name>
</gene>
<dbReference type="SUPFAM" id="SSF57889">
    <property type="entry name" value="Cysteine-rich domain"/>
    <property type="match status" value="2"/>
</dbReference>
<dbReference type="PROSITE" id="PS50081">
    <property type="entry name" value="ZF_DAG_PE_2"/>
    <property type="match status" value="2"/>
</dbReference>
<dbReference type="SMART" id="SM00109">
    <property type="entry name" value="C1"/>
    <property type="match status" value="2"/>
</dbReference>
<dbReference type="Gene3D" id="3.30.60.20">
    <property type="match status" value="2"/>
</dbReference>
<dbReference type="PANTHER" id="PTHR22968">
    <property type="entry name" value="PROTEIN KINASE C, MU"/>
    <property type="match status" value="1"/>
</dbReference>
<reference evidence="4 5" key="1">
    <citation type="journal article" date="2018" name="Sci. Rep.">
        <title>Genomic signatures of local adaptation to the degree of environmental predictability in rotifers.</title>
        <authorList>
            <person name="Franch-Gras L."/>
            <person name="Hahn C."/>
            <person name="Garcia-Roger E.M."/>
            <person name="Carmona M.J."/>
            <person name="Serra M."/>
            <person name="Gomez A."/>
        </authorList>
    </citation>
    <scope>NUCLEOTIDE SEQUENCE [LARGE SCALE GENOMIC DNA]</scope>
    <source>
        <strain evidence="4">HYR1</strain>
    </source>
</reference>
<keyword evidence="4" id="KW-0808">Transferase</keyword>
<name>A0A3M7RLB4_BRAPC</name>
<evidence type="ECO:0000259" key="3">
    <source>
        <dbReference type="PROSITE" id="PS50081"/>
    </source>
</evidence>
<dbReference type="GO" id="GO:0008270">
    <property type="term" value="F:zinc ion binding"/>
    <property type="evidence" value="ECO:0007669"/>
    <property type="project" value="UniProtKB-KW"/>
</dbReference>
<organism evidence="4 5">
    <name type="scientific">Brachionus plicatilis</name>
    <name type="common">Marine rotifer</name>
    <name type="synonym">Brachionus muelleri</name>
    <dbReference type="NCBI Taxonomy" id="10195"/>
    <lineage>
        <taxon>Eukaryota</taxon>
        <taxon>Metazoa</taxon>
        <taxon>Spiralia</taxon>
        <taxon>Gnathifera</taxon>
        <taxon>Rotifera</taxon>
        <taxon>Eurotatoria</taxon>
        <taxon>Monogononta</taxon>
        <taxon>Pseudotrocha</taxon>
        <taxon>Ploima</taxon>
        <taxon>Brachionidae</taxon>
        <taxon>Brachionus</taxon>
    </lineage>
</organism>
<protein>
    <submittedName>
        <fullName evidence="4">Kinase C delta type-like isoform X1</fullName>
    </submittedName>
</protein>
<dbReference type="PANTHER" id="PTHR22968:SF14">
    <property type="entry name" value="PROTEIN KINASE C"/>
    <property type="match status" value="1"/>
</dbReference>
<dbReference type="GO" id="GO:0016020">
    <property type="term" value="C:membrane"/>
    <property type="evidence" value="ECO:0007669"/>
    <property type="project" value="UniProtKB-SubCell"/>
</dbReference>
<keyword evidence="5" id="KW-1185">Reference proteome</keyword>
<dbReference type="InterPro" id="IPR046349">
    <property type="entry name" value="C1-like_sf"/>
</dbReference>
<feature type="domain" description="Phorbol-ester/DAG-type" evidence="3">
    <location>
        <begin position="115"/>
        <end position="149"/>
    </location>
</feature>
<evidence type="ECO:0000313" key="4">
    <source>
        <dbReference type="EMBL" id="RNA24356.1"/>
    </source>
</evidence>
<dbReference type="InterPro" id="IPR020454">
    <property type="entry name" value="DAG/PE-bd"/>
</dbReference>
<dbReference type="PRINTS" id="PR00008">
    <property type="entry name" value="DAGPEDOMAIN"/>
</dbReference>
<comment type="caution">
    <text evidence="4">The sequence shown here is derived from an EMBL/GenBank/DDBJ whole genome shotgun (WGS) entry which is preliminary data.</text>
</comment>
<dbReference type="InterPro" id="IPR002219">
    <property type="entry name" value="PKC_DAG/PE"/>
</dbReference>
<dbReference type="STRING" id="10195.A0A3M7RLB4"/>
<evidence type="ECO:0000313" key="5">
    <source>
        <dbReference type="Proteomes" id="UP000276133"/>
    </source>
</evidence>